<dbReference type="Proteomes" id="UP001321473">
    <property type="component" value="Unassembled WGS sequence"/>
</dbReference>
<feature type="domain" description="TRAF1-6 MATH" evidence="1">
    <location>
        <begin position="54"/>
        <end position="161"/>
    </location>
</feature>
<organism evidence="2 3">
    <name type="scientific">Amblyomma americanum</name>
    <name type="common">Lone star tick</name>
    <dbReference type="NCBI Taxonomy" id="6943"/>
    <lineage>
        <taxon>Eukaryota</taxon>
        <taxon>Metazoa</taxon>
        <taxon>Ecdysozoa</taxon>
        <taxon>Arthropoda</taxon>
        <taxon>Chelicerata</taxon>
        <taxon>Arachnida</taxon>
        <taxon>Acari</taxon>
        <taxon>Parasitiformes</taxon>
        <taxon>Ixodida</taxon>
        <taxon>Ixodoidea</taxon>
        <taxon>Ixodidae</taxon>
        <taxon>Amblyomminae</taxon>
        <taxon>Amblyomma</taxon>
    </lineage>
</organism>
<proteinExistence type="predicted"/>
<name>A0AAQ4DVQ8_AMBAM</name>
<dbReference type="EMBL" id="JARKHS020026245">
    <property type="protein sequence ID" value="KAK8766548.1"/>
    <property type="molecule type" value="Genomic_DNA"/>
</dbReference>
<accession>A0AAQ4DVQ8</accession>
<evidence type="ECO:0000313" key="3">
    <source>
        <dbReference type="Proteomes" id="UP001321473"/>
    </source>
</evidence>
<reference evidence="2 3" key="1">
    <citation type="journal article" date="2023" name="Arcadia Sci">
        <title>De novo assembly of a long-read Amblyomma americanum tick genome.</title>
        <authorList>
            <person name="Chou S."/>
            <person name="Poskanzer K.E."/>
            <person name="Rollins M."/>
            <person name="Thuy-Boun P.S."/>
        </authorList>
    </citation>
    <scope>NUCLEOTIDE SEQUENCE [LARGE SCALE GENOMIC DNA]</scope>
    <source>
        <strain evidence="2">F_SG_1</strain>
        <tissue evidence="2">Salivary glands</tissue>
    </source>
</reference>
<comment type="caution">
    <text evidence="2">The sequence shown here is derived from an EMBL/GenBank/DDBJ whole genome shotgun (WGS) entry which is preliminary data.</text>
</comment>
<dbReference type="AlphaFoldDB" id="A0AAQ4DVQ8"/>
<keyword evidence="3" id="KW-1185">Reference proteome</keyword>
<sequence length="185" mass="20999">MDGSPSEQSPRQRAIDRTRRTISCNTREGLATVCKYESREVMLVKPLRHPCTADGYTFNLECKFEAKRSKVLSVSFLFTLCAGDRDDGVQWPFAKQVTLSIVHAEDEAKDITVPLRMCPEKDAACLERPRKHVPQRGILSEEISWKQIERKQLVRDDCLAIAVKVGGAWTDCIQPQDSCRVCCWP</sequence>
<evidence type="ECO:0000259" key="1">
    <source>
        <dbReference type="Pfam" id="PF21355"/>
    </source>
</evidence>
<dbReference type="InterPro" id="IPR008974">
    <property type="entry name" value="TRAF-like"/>
</dbReference>
<protein>
    <recommendedName>
        <fullName evidence="1">TRAF1-6 MATH domain-containing protein</fullName>
    </recommendedName>
</protein>
<dbReference type="SUPFAM" id="SSF49599">
    <property type="entry name" value="TRAF domain-like"/>
    <property type="match status" value="1"/>
</dbReference>
<dbReference type="Gene3D" id="2.60.210.10">
    <property type="entry name" value="Apoptosis, Tumor Necrosis Factor Receptor Associated Protein 2, Chain A"/>
    <property type="match status" value="1"/>
</dbReference>
<dbReference type="Pfam" id="PF21355">
    <property type="entry name" value="TRAF-mep_MATH"/>
    <property type="match status" value="1"/>
</dbReference>
<gene>
    <name evidence="2" type="ORF">V5799_006671</name>
</gene>
<evidence type="ECO:0000313" key="2">
    <source>
        <dbReference type="EMBL" id="KAK8766548.1"/>
    </source>
</evidence>
<dbReference type="InterPro" id="IPR049342">
    <property type="entry name" value="TRAF1-6_MATH_dom"/>
</dbReference>